<name>A0AAV4UVR8_CAEEX</name>
<keyword evidence="2" id="KW-1185">Reference proteome</keyword>
<proteinExistence type="predicted"/>
<evidence type="ECO:0000313" key="2">
    <source>
        <dbReference type="Proteomes" id="UP001054945"/>
    </source>
</evidence>
<sequence length="136" mass="15474">MLNNRFRPKAICDIVNDRLRFTPSYLESSTKTIFNYGKTRKSALSLLGGRLVALQPPYPLTTVKTVDIERSTSPTARLISINLIAAAGQPRQHESATLINQLKERRRQDKFATQSCPLLEESKHHISFKLFSRYSP</sequence>
<feature type="non-terminal residue" evidence="1">
    <location>
        <position position="136"/>
    </location>
</feature>
<organism evidence="1 2">
    <name type="scientific">Caerostris extrusa</name>
    <name type="common">Bark spider</name>
    <name type="synonym">Caerostris bankana</name>
    <dbReference type="NCBI Taxonomy" id="172846"/>
    <lineage>
        <taxon>Eukaryota</taxon>
        <taxon>Metazoa</taxon>
        <taxon>Ecdysozoa</taxon>
        <taxon>Arthropoda</taxon>
        <taxon>Chelicerata</taxon>
        <taxon>Arachnida</taxon>
        <taxon>Araneae</taxon>
        <taxon>Araneomorphae</taxon>
        <taxon>Entelegynae</taxon>
        <taxon>Araneoidea</taxon>
        <taxon>Araneidae</taxon>
        <taxon>Caerostris</taxon>
    </lineage>
</organism>
<dbReference type="Proteomes" id="UP001054945">
    <property type="component" value="Unassembled WGS sequence"/>
</dbReference>
<evidence type="ECO:0000313" key="1">
    <source>
        <dbReference type="EMBL" id="GIY61799.1"/>
    </source>
</evidence>
<protein>
    <submittedName>
        <fullName evidence="1">Uncharacterized protein</fullName>
    </submittedName>
</protein>
<dbReference type="AlphaFoldDB" id="A0AAV4UVR8"/>
<gene>
    <name evidence="1" type="ORF">CEXT_338801</name>
</gene>
<dbReference type="EMBL" id="BPLR01013524">
    <property type="protein sequence ID" value="GIY61799.1"/>
    <property type="molecule type" value="Genomic_DNA"/>
</dbReference>
<reference evidence="1 2" key="1">
    <citation type="submission" date="2021-06" db="EMBL/GenBank/DDBJ databases">
        <title>Caerostris extrusa draft genome.</title>
        <authorList>
            <person name="Kono N."/>
            <person name="Arakawa K."/>
        </authorList>
    </citation>
    <scope>NUCLEOTIDE SEQUENCE [LARGE SCALE GENOMIC DNA]</scope>
</reference>
<comment type="caution">
    <text evidence="1">The sequence shown here is derived from an EMBL/GenBank/DDBJ whole genome shotgun (WGS) entry which is preliminary data.</text>
</comment>
<accession>A0AAV4UVR8</accession>